<sequence length="314" mass="33070">MSAGAAPDAAQPADQLIVTARNRLSAVGIETPGTDARLLLAHVLGLSHKELSLQLLRGFDVPAEQAAEYEQILQRRLARIPLQHLTGRVGFRHLELQVGPGVFIPRPETELLLEPALSRAAALRATGQHEGNGQPRRLRILDMCTGSAALALAAATEIPGSEVHAVELSAEALSWAQRNLDATAEAVAAAGSTLTLHAGDIAEVVPALGSFDIVLSNPPYVPQNRPPETEEVTGYDPQLALYGGSADGMAIPAQVISLAAAALNAGGLLCIEHDETQGPAIVQACREAGMRSAHTHSDYTGRDRFTTAERREGP</sequence>
<evidence type="ECO:0000256" key="2">
    <source>
        <dbReference type="ARBA" id="ARBA00022679"/>
    </source>
</evidence>
<dbReference type="InterPro" id="IPR002052">
    <property type="entry name" value="DNA_methylase_N6_adenine_CS"/>
</dbReference>
<dbReference type="Gene3D" id="1.10.8.10">
    <property type="entry name" value="DNA helicase RuvA subunit, C-terminal domain"/>
    <property type="match status" value="1"/>
</dbReference>
<dbReference type="EC" id="2.1.1.297" evidence="5"/>
<feature type="binding site" evidence="5">
    <location>
        <position position="217"/>
    </location>
    <ligand>
        <name>S-adenosyl-L-methionine</name>
        <dbReference type="ChEBI" id="CHEBI:59789"/>
    </ligand>
</feature>
<evidence type="ECO:0000256" key="5">
    <source>
        <dbReference type="HAMAP-Rule" id="MF_02126"/>
    </source>
</evidence>
<feature type="compositionally biased region" description="Basic and acidic residues" evidence="6">
    <location>
        <begin position="295"/>
        <end position="314"/>
    </location>
</feature>
<evidence type="ECO:0000259" key="7">
    <source>
        <dbReference type="Pfam" id="PF05175"/>
    </source>
</evidence>
<dbReference type="EMBL" id="JBHMAU010000128">
    <property type="protein sequence ID" value="MFB9777686.1"/>
    <property type="molecule type" value="Genomic_DNA"/>
</dbReference>
<evidence type="ECO:0000256" key="1">
    <source>
        <dbReference type="ARBA" id="ARBA00022603"/>
    </source>
</evidence>
<dbReference type="Pfam" id="PF05175">
    <property type="entry name" value="MTS"/>
    <property type="match status" value="1"/>
</dbReference>
<keyword evidence="10" id="KW-1185">Reference proteome</keyword>
<dbReference type="InterPro" id="IPR004556">
    <property type="entry name" value="HemK-like"/>
</dbReference>
<proteinExistence type="inferred from homology"/>
<dbReference type="Gene3D" id="3.40.50.150">
    <property type="entry name" value="Vaccinia Virus protein VP39"/>
    <property type="match status" value="1"/>
</dbReference>
<evidence type="ECO:0000313" key="10">
    <source>
        <dbReference type="Proteomes" id="UP001589707"/>
    </source>
</evidence>
<evidence type="ECO:0000259" key="8">
    <source>
        <dbReference type="Pfam" id="PF17827"/>
    </source>
</evidence>
<evidence type="ECO:0000256" key="4">
    <source>
        <dbReference type="ARBA" id="ARBA00048391"/>
    </source>
</evidence>
<evidence type="ECO:0000313" key="9">
    <source>
        <dbReference type="EMBL" id="MFB9777686.1"/>
    </source>
</evidence>
<dbReference type="CDD" id="cd02440">
    <property type="entry name" value="AdoMet_MTases"/>
    <property type="match status" value="1"/>
</dbReference>
<protein>
    <recommendedName>
        <fullName evidence="5">Release factor glutamine methyltransferase</fullName>
        <shortName evidence="5">RF MTase</shortName>
        <ecNumber evidence="5">2.1.1.297</ecNumber>
    </recommendedName>
    <alternativeName>
        <fullName evidence="5">N5-glutamine methyltransferase PrmC</fullName>
    </alternativeName>
    <alternativeName>
        <fullName evidence="5">Protein-(glutamine-N5) MTase PrmC</fullName>
    </alternativeName>
    <alternativeName>
        <fullName evidence="5">Protein-glutamine N-methyltransferase PrmC</fullName>
    </alternativeName>
</protein>
<accession>A0ABV5X5E6</accession>
<dbReference type="InterPro" id="IPR029063">
    <property type="entry name" value="SAM-dependent_MTases_sf"/>
</dbReference>
<keyword evidence="2 5" id="KW-0808">Transferase</keyword>
<dbReference type="InterPro" id="IPR007848">
    <property type="entry name" value="Small_mtfrase_dom"/>
</dbReference>
<feature type="region of interest" description="Disordered" evidence="6">
    <location>
        <begin position="292"/>
        <end position="314"/>
    </location>
</feature>
<feature type="binding site" evidence="5">
    <location>
        <begin position="217"/>
        <end position="220"/>
    </location>
    <ligand>
        <name>substrate</name>
    </ligand>
</feature>
<dbReference type="Pfam" id="PF17827">
    <property type="entry name" value="PrmC_N"/>
    <property type="match status" value="1"/>
</dbReference>
<keyword evidence="3 5" id="KW-0949">S-adenosyl-L-methionine</keyword>
<feature type="domain" description="Release factor glutamine methyltransferase N-terminal" evidence="8">
    <location>
        <begin position="15"/>
        <end position="87"/>
    </location>
</feature>
<comment type="function">
    <text evidence="5">Methylates the class 1 translation termination release factors RF1/PrfA and RF2/PrfB on the glutamine residue of the universally conserved GGQ motif.</text>
</comment>
<dbReference type="RefSeq" id="WP_376841666.1">
    <property type="nucleotide sequence ID" value="NZ_JBHMAU010000128.1"/>
</dbReference>
<dbReference type="InterPro" id="IPR050320">
    <property type="entry name" value="N5-glutamine_MTase"/>
</dbReference>
<dbReference type="GO" id="GO:0102559">
    <property type="term" value="F:peptide chain release factor N(5)-glutamine methyltransferase activity"/>
    <property type="evidence" value="ECO:0007669"/>
    <property type="project" value="UniProtKB-EC"/>
</dbReference>
<comment type="caution">
    <text evidence="5">Lacks conserved residue(s) required for the propagation of feature annotation.</text>
</comment>
<dbReference type="GO" id="GO:0032259">
    <property type="term" value="P:methylation"/>
    <property type="evidence" value="ECO:0007669"/>
    <property type="project" value="UniProtKB-KW"/>
</dbReference>
<comment type="similarity">
    <text evidence="5">Belongs to the protein N5-glutamine methyltransferase family. PrmC subfamily.</text>
</comment>
<dbReference type="PANTHER" id="PTHR18895:SF74">
    <property type="entry name" value="MTRF1L RELEASE FACTOR GLUTAMINE METHYLTRANSFERASE"/>
    <property type="match status" value="1"/>
</dbReference>
<evidence type="ECO:0000256" key="6">
    <source>
        <dbReference type="SAM" id="MobiDB-lite"/>
    </source>
</evidence>
<dbReference type="InterPro" id="IPR040758">
    <property type="entry name" value="PrmC_N"/>
</dbReference>
<dbReference type="HAMAP" id="MF_02126">
    <property type="entry name" value="RF_methyltr_PrmC"/>
    <property type="match status" value="1"/>
</dbReference>
<dbReference type="InterPro" id="IPR019874">
    <property type="entry name" value="RF_methyltr_PrmC"/>
</dbReference>
<gene>
    <name evidence="5 9" type="primary">prmC</name>
    <name evidence="9" type="ORF">ACFFN1_15015</name>
</gene>
<dbReference type="NCBIfam" id="TIGR00536">
    <property type="entry name" value="hemK_fam"/>
    <property type="match status" value="1"/>
</dbReference>
<dbReference type="Proteomes" id="UP001589707">
    <property type="component" value="Unassembled WGS sequence"/>
</dbReference>
<dbReference type="NCBIfam" id="TIGR03534">
    <property type="entry name" value="RF_mod_PrmC"/>
    <property type="match status" value="1"/>
</dbReference>
<comment type="catalytic activity">
    <reaction evidence="4 5">
        <text>L-glutaminyl-[peptide chain release factor] + S-adenosyl-L-methionine = N(5)-methyl-L-glutaminyl-[peptide chain release factor] + S-adenosyl-L-homocysteine + H(+)</text>
        <dbReference type="Rhea" id="RHEA:42896"/>
        <dbReference type="Rhea" id="RHEA-COMP:10271"/>
        <dbReference type="Rhea" id="RHEA-COMP:10272"/>
        <dbReference type="ChEBI" id="CHEBI:15378"/>
        <dbReference type="ChEBI" id="CHEBI:30011"/>
        <dbReference type="ChEBI" id="CHEBI:57856"/>
        <dbReference type="ChEBI" id="CHEBI:59789"/>
        <dbReference type="ChEBI" id="CHEBI:61891"/>
        <dbReference type="EC" id="2.1.1.297"/>
    </reaction>
</comment>
<dbReference type="PANTHER" id="PTHR18895">
    <property type="entry name" value="HEMK METHYLTRANSFERASE"/>
    <property type="match status" value="1"/>
</dbReference>
<feature type="binding site" evidence="5">
    <location>
        <position position="167"/>
    </location>
    <ligand>
        <name>S-adenosyl-L-methionine</name>
        <dbReference type="ChEBI" id="CHEBI:59789"/>
    </ligand>
</feature>
<dbReference type="PROSITE" id="PS00092">
    <property type="entry name" value="N6_MTASE"/>
    <property type="match status" value="1"/>
</dbReference>
<name>A0ABV5X5E6_9MICO</name>
<comment type="caution">
    <text evidence="9">The sequence shown here is derived from an EMBL/GenBank/DDBJ whole genome shotgun (WGS) entry which is preliminary data.</text>
</comment>
<feature type="domain" description="Methyltransferase small" evidence="7">
    <location>
        <begin position="138"/>
        <end position="222"/>
    </location>
</feature>
<reference evidence="9 10" key="1">
    <citation type="submission" date="2024-09" db="EMBL/GenBank/DDBJ databases">
        <authorList>
            <person name="Sun Q."/>
            <person name="Mori K."/>
        </authorList>
    </citation>
    <scope>NUCLEOTIDE SEQUENCE [LARGE SCALE GENOMIC DNA]</scope>
    <source>
        <strain evidence="9 10">JCM 11683</strain>
    </source>
</reference>
<dbReference type="SUPFAM" id="SSF53335">
    <property type="entry name" value="S-adenosyl-L-methionine-dependent methyltransferases"/>
    <property type="match status" value="1"/>
</dbReference>
<evidence type="ECO:0000256" key="3">
    <source>
        <dbReference type="ARBA" id="ARBA00022691"/>
    </source>
</evidence>
<organism evidence="9 10">
    <name type="scientific">Brevibacterium otitidis</name>
    <dbReference type="NCBI Taxonomy" id="53364"/>
    <lineage>
        <taxon>Bacteria</taxon>
        <taxon>Bacillati</taxon>
        <taxon>Actinomycetota</taxon>
        <taxon>Actinomycetes</taxon>
        <taxon>Micrococcales</taxon>
        <taxon>Brevibacteriaceae</taxon>
        <taxon>Brevibacterium</taxon>
    </lineage>
</organism>
<keyword evidence="1 5" id="KW-0489">Methyltransferase</keyword>